<evidence type="ECO:0000256" key="7">
    <source>
        <dbReference type="RuleBase" id="RU003894"/>
    </source>
</evidence>
<evidence type="ECO:0000256" key="6">
    <source>
        <dbReference type="ARBA" id="ARBA00023242"/>
    </source>
</evidence>
<reference evidence="10" key="2">
    <citation type="submission" date="2020-06" db="EMBL/GenBank/DDBJ databases">
        <authorList>
            <person name="Sheffer M."/>
        </authorList>
    </citation>
    <scope>NUCLEOTIDE SEQUENCE</scope>
</reference>
<comment type="similarity">
    <text evidence="7">Belongs to the histone H1/H5 family.</text>
</comment>
<dbReference type="CDD" id="cd00073">
    <property type="entry name" value="H15"/>
    <property type="match status" value="1"/>
</dbReference>
<feature type="compositionally biased region" description="Low complexity" evidence="8">
    <location>
        <begin position="99"/>
        <end position="112"/>
    </location>
</feature>
<reference evidence="10" key="1">
    <citation type="journal article" date="2020" name="bioRxiv">
        <title>Chromosome-level reference genome of the European wasp spider Argiope bruennichi: a resource for studies on range expansion and evolutionary adaptation.</title>
        <authorList>
            <person name="Sheffer M.M."/>
            <person name="Hoppe A."/>
            <person name="Krehenwinkel H."/>
            <person name="Uhl G."/>
            <person name="Kuss A.W."/>
            <person name="Jensen L."/>
            <person name="Jensen C."/>
            <person name="Gillespie R.G."/>
            <person name="Hoff K.J."/>
            <person name="Prost S."/>
        </authorList>
    </citation>
    <scope>NUCLEOTIDE SEQUENCE</scope>
</reference>
<organism evidence="10 11">
    <name type="scientific">Argiope bruennichi</name>
    <name type="common">Wasp spider</name>
    <name type="synonym">Aranea bruennichi</name>
    <dbReference type="NCBI Taxonomy" id="94029"/>
    <lineage>
        <taxon>Eukaryota</taxon>
        <taxon>Metazoa</taxon>
        <taxon>Ecdysozoa</taxon>
        <taxon>Arthropoda</taxon>
        <taxon>Chelicerata</taxon>
        <taxon>Arachnida</taxon>
        <taxon>Araneae</taxon>
        <taxon>Araneomorphae</taxon>
        <taxon>Entelegynae</taxon>
        <taxon>Araneoidea</taxon>
        <taxon>Araneidae</taxon>
        <taxon>Argiope</taxon>
    </lineage>
</organism>
<dbReference type="EMBL" id="JABXBU010000003">
    <property type="protein sequence ID" value="KAF8791942.1"/>
    <property type="molecule type" value="Genomic_DNA"/>
</dbReference>
<evidence type="ECO:0000256" key="1">
    <source>
        <dbReference type="ARBA" id="ARBA00002809"/>
    </source>
</evidence>
<gene>
    <name evidence="10" type="ORF">HNY73_003603</name>
</gene>
<evidence type="ECO:0000256" key="2">
    <source>
        <dbReference type="ARBA" id="ARBA00004123"/>
    </source>
</evidence>
<keyword evidence="6 7" id="KW-0539">Nucleus</keyword>
<evidence type="ECO:0000256" key="3">
    <source>
        <dbReference type="ARBA" id="ARBA00004286"/>
    </source>
</evidence>
<proteinExistence type="inferred from homology"/>
<evidence type="ECO:0000313" key="11">
    <source>
        <dbReference type="Proteomes" id="UP000807504"/>
    </source>
</evidence>
<dbReference type="Gene3D" id="1.10.10.10">
    <property type="entry name" value="Winged helix-like DNA-binding domain superfamily/Winged helix DNA-binding domain"/>
    <property type="match status" value="1"/>
</dbReference>
<protein>
    <submittedName>
        <fullName evidence="10">Histone H1 like protein</fullName>
    </submittedName>
</protein>
<dbReference type="PROSITE" id="PS51504">
    <property type="entry name" value="H15"/>
    <property type="match status" value="1"/>
</dbReference>
<feature type="compositionally biased region" description="Basic and acidic residues" evidence="8">
    <location>
        <begin position="155"/>
        <end position="172"/>
    </location>
</feature>
<dbReference type="InterPro" id="IPR005819">
    <property type="entry name" value="H1/H5"/>
</dbReference>
<evidence type="ECO:0000313" key="10">
    <source>
        <dbReference type="EMBL" id="KAF8791942.1"/>
    </source>
</evidence>
<accession>A0A8T0FN38</accession>
<dbReference type="GO" id="GO:0005634">
    <property type="term" value="C:nucleus"/>
    <property type="evidence" value="ECO:0007669"/>
    <property type="project" value="UniProtKB-SubCell"/>
</dbReference>
<sequence length="218" mass="23540">MESPAKKVAVHPKVSVMVDEAIKTLAEPKGSSMRAINKYISATYDVDTKKLSVYIKKYLKAAVERGDMVQPTGKGANGSFKFKKTKAETKPKVDKVKPAKPLKLLTSTPNKTSKPKKVTMKPPNNSPVKKMKLTDDEEAPGLLTEKVKKPKKLVAKKDKSKIPGSPKEESKKAATSPKIVKAKGAAKSTKAKKSPKPKKIAASKKAAAKGTPPKVEQK</sequence>
<feature type="domain" description="H15" evidence="9">
    <location>
        <begin position="10"/>
        <end position="84"/>
    </location>
</feature>
<dbReference type="SUPFAM" id="SSF46785">
    <property type="entry name" value="Winged helix' DNA-binding domain"/>
    <property type="match status" value="1"/>
</dbReference>
<dbReference type="InterPro" id="IPR036388">
    <property type="entry name" value="WH-like_DNA-bd_sf"/>
</dbReference>
<evidence type="ECO:0000256" key="8">
    <source>
        <dbReference type="SAM" id="MobiDB-lite"/>
    </source>
</evidence>
<feature type="region of interest" description="Disordered" evidence="8">
    <location>
        <begin position="71"/>
        <end position="218"/>
    </location>
</feature>
<comment type="caution">
    <text evidence="10">The sequence shown here is derived from an EMBL/GenBank/DDBJ whole genome shotgun (WGS) entry which is preliminary data.</text>
</comment>
<dbReference type="GO" id="GO:0006334">
    <property type="term" value="P:nucleosome assembly"/>
    <property type="evidence" value="ECO:0007669"/>
    <property type="project" value="InterPro"/>
</dbReference>
<keyword evidence="11" id="KW-1185">Reference proteome</keyword>
<feature type="compositionally biased region" description="Low complexity" evidence="8">
    <location>
        <begin position="203"/>
        <end position="218"/>
    </location>
</feature>
<comment type="subcellular location">
    <subcellularLocation>
        <location evidence="3">Chromosome</location>
    </subcellularLocation>
    <subcellularLocation>
        <location evidence="2 7">Nucleus</location>
    </subcellularLocation>
</comment>
<dbReference type="Proteomes" id="UP000807504">
    <property type="component" value="Unassembled WGS sequence"/>
</dbReference>
<feature type="compositionally biased region" description="Basic residues" evidence="8">
    <location>
        <begin position="189"/>
        <end position="202"/>
    </location>
</feature>
<dbReference type="GO" id="GO:0030527">
    <property type="term" value="F:structural constituent of chromatin"/>
    <property type="evidence" value="ECO:0007669"/>
    <property type="project" value="InterPro"/>
</dbReference>
<evidence type="ECO:0000256" key="4">
    <source>
        <dbReference type="ARBA" id="ARBA00022454"/>
    </source>
</evidence>
<dbReference type="SMART" id="SM00526">
    <property type="entry name" value="H15"/>
    <property type="match status" value="1"/>
</dbReference>
<dbReference type="GO" id="GO:0000786">
    <property type="term" value="C:nucleosome"/>
    <property type="evidence" value="ECO:0007669"/>
    <property type="project" value="InterPro"/>
</dbReference>
<keyword evidence="5 7" id="KW-0238">DNA-binding</keyword>
<dbReference type="InterPro" id="IPR036390">
    <property type="entry name" value="WH_DNA-bd_sf"/>
</dbReference>
<dbReference type="FunFam" id="1.10.10.10:FF:000140">
    <property type="entry name" value="Histone H1.0"/>
    <property type="match status" value="1"/>
</dbReference>
<dbReference type="Pfam" id="PF00538">
    <property type="entry name" value="Linker_histone"/>
    <property type="match status" value="1"/>
</dbReference>
<name>A0A8T0FN38_ARGBR</name>
<evidence type="ECO:0000256" key="5">
    <source>
        <dbReference type="ARBA" id="ARBA00023125"/>
    </source>
</evidence>
<feature type="compositionally biased region" description="Basic and acidic residues" evidence="8">
    <location>
        <begin position="85"/>
        <end position="97"/>
    </location>
</feature>
<dbReference type="PRINTS" id="PR00624">
    <property type="entry name" value="HISTONEH5"/>
</dbReference>
<dbReference type="GO" id="GO:0003677">
    <property type="term" value="F:DNA binding"/>
    <property type="evidence" value="ECO:0007669"/>
    <property type="project" value="UniProtKB-KW"/>
</dbReference>
<dbReference type="InterPro" id="IPR005818">
    <property type="entry name" value="Histone_H1/H5_H15"/>
</dbReference>
<dbReference type="AlphaFoldDB" id="A0A8T0FN38"/>
<evidence type="ECO:0000259" key="9">
    <source>
        <dbReference type="PROSITE" id="PS51504"/>
    </source>
</evidence>
<comment type="function">
    <text evidence="1">Histones H1 are necessary for the condensation of nucleosome chains into higher-order structures.</text>
</comment>
<keyword evidence="4 7" id="KW-0158">Chromosome</keyword>